<dbReference type="AlphaFoldDB" id="A0A0B4XEZ6"/>
<dbReference type="Pfam" id="PF01381">
    <property type="entry name" value="HTH_3"/>
    <property type="match status" value="1"/>
</dbReference>
<evidence type="ECO:0000259" key="1">
    <source>
        <dbReference type="PROSITE" id="PS50943"/>
    </source>
</evidence>
<evidence type="ECO:0000313" key="3">
    <source>
        <dbReference type="Proteomes" id="UP000006764"/>
    </source>
</evidence>
<dbReference type="CDD" id="cd00093">
    <property type="entry name" value="HTH_XRE"/>
    <property type="match status" value="1"/>
</dbReference>
<accession>A0A0B4XEZ6</accession>
<name>A0A0B4XEZ6_9GAMM</name>
<proteinExistence type="predicted"/>
<gene>
    <name evidence="2" type="ORF">S7S_00825</name>
</gene>
<organism evidence="2 3">
    <name type="scientific">Isoalcanivorax pacificus W11-5</name>
    <dbReference type="NCBI Taxonomy" id="391936"/>
    <lineage>
        <taxon>Bacteria</taxon>
        <taxon>Pseudomonadati</taxon>
        <taxon>Pseudomonadota</taxon>
        <taxon>Gammaproteobacteria</taxon>
        <taxon>Oceanospirillales</taxon>
        <taxon>Alcanivoracaceae</taxon>
        <taxon>Isoalcanivorax</taxon>
    </lineage>
</organism>
<dbReference type="Proteomes" id="UP000006764">
    <property type="component" value="Chromosome"/>
</dbReference>
<dbReference type="SUPFAM" id="SSF47413">
    <property type="entry name" value="lambda repressor-like DNA-binding domains"/>
    <property type="match status" value="1"/>
</dbReference>
<dbReference type="PROSITE" id="PS50943">
    <property type="entry name" value="HTH_CROC1"/>
    <property type="match status" value="1"/>
</dbReference>
<feature type="domain" description="HTH cro/C1-type" evidence="1">
    <location>
        <begin position="1"/>
        <end position="57"/>
    </location>
</feature>
<keyword evidence="3" id="KW-1185">Reference proteome</keyword>
<dbReference type="InterPro" id="IPR001387">
    <property type="entry name" value="Cro/C1-type_HTH"/>
</dbReference>
<reference evidence="2 3" key="1">
    <citation type="journal article" date="2012" name="J. Bacteriol.">
        <title>Genome sequence of an alkane-degrading bacterium, Alcanivorax pacificus type strain W11-5, isolated from deep sea sediment.</title>
        <authorList>
            <person name="Lai Q."/>
            <person name="Shao Z."/>
        </authorList>
    </citation>
    <scope>NUCLEOTIDE SEQUENCE [LARGE SCALE GENOMIC DNA]</scope>
    <source>
        <strain evidence="2 3">W11-5</strain>
    </source>
</reference>
<evidence type="ECO:0000313" key="2">
    <source>
        <dbReference type="EMBL" id="AJD46589.1"/>
    </source>
</evidence>
<dbReference type="HOGENOM" id="CLU_066192_38_0_6"/>
<dbReference type="GO" id="GO:0003677">
    <property type="term" value="F:DNA binding"/>
    <property type="evidence" value="ECO:0007669"/>
    <property type="project" value="InterPro"/>
</dbReference>
<protein>
    <submittedName>
        <fullName evidence="2">Helix-turn-helix domain-containing protein</fullName>
    </submittedName>
</protein>
<dbReference type="EMBL" id="CP004387">
    <property type="protein sequence ID" value="AJD46589.1"/>
    <property type="molecule type" value="Genomic_DNA"/>
</dbReference>
<dbReference type="InterPro" id="IPR010982">
    <property type="entry name" value="Lambda_DNA-bd_dom_sf"/>
</dbReference>
<dbReference type="Gene3D" id="1.10.260.40">
    <property type="entry name" value="lambda repressor-like DNA-binding domains"/>
    <property type="match status" value="1"/>
</dbReference>
<dbReference type="KEGG" id="apac:S7S_00825"/>
<sequence length="59" mass="6708">MREEQGLTQGELVTRCHLIGWDISRGTLAKIEAQVRRITDDEVPLIAKALKVNIEELYS</sequence>